<evidence type="ECO:0000256" key="5">
    <source>
        <dbReference type="ARBA" id="ARBA00022842"/>
    </source>
</evidence>
<evidence type="ECO:0000256" key="4">
    <source>
        <dbReference type="ARBA" id="ARBA00022741"/>
    </source>
</evidence>
<dbReference type="GO" id="GO:0061603">
    <property type="term" value="F:molybdenum cofactor guanylyltransferase activity"/>
    <property type="evidence" value="ECO:0007669"/>
    <property type="project" value="UniProtKB-EC"/>
</dbReference>
<evidence type="ECO:0000259" key="9">
    <source>
        <dbReference type="Pfam" id="PF12804"/>
    </source>
</evidence>
<keyword evidence="1 8" id="KW-0963">Cytoplasm</keyword>
<dbReference type="GO" id="GO:0046872">
    <property type="term" value="F:metal ion binding"/>
    <property type="evidence" value="ECO:0007669"/>
    <property type="project" value="UniProtKB-KW"/>
</dbReference>
<evidence type="ECO:0000256" key="7">
    <source>
        <dbReference type="ARBA" id="ARBA00023150"/>
    </source>
</evidence>
<dbReference type="GO" id="GO:0005737">
    <property type="term" value="C:cytoplasm"/>
    <property type="evidence" value="ECO:0007669"/>
    <property type="project" value="UniProtKB-SubCell"/>
</dbReference>
<keyword evidence="3 8" id="KW-0479">Metal-binding</keyword>
<evidence type="ECO:0000256" key="2">
    <source>
        <dbReference type="ARBA" id="ARBA00022679"/>
    </source>
</evidence>
<keyword evidence="2 8" id="KW-0808">Transferase</keyword>
<feature type="binding site" evidence="8">
    <location>
        <begin position="45"/>
        <end position="47"/>
    </location>
    <ligand>
        <name>GTP</name>
        <dbReference type="ChEBI" id="CHEBI:37565"/>
    </ligand>
</feature>
<keyword evidence="4 8" id="KW-0547">Nucleotide-binding</keyword>
<sequence length="231" mass="24177">MTRASRVGKGRHNDPIILPKILPPEAPVGPTGAGLRVKQPVGVILAGGQATRMGGGDKGLLSLGDRTIIDHVVERLSPQVAGLALNANGDPARFAHLGLPVIADTVEGFAGPLSGVLAGLDWAATQGADDIVTAAADTPFFPCDLVPRLQLAAEEAGSEIALAKTPDGRHPTFGLWPVSLRHDLRQALTEGLRKVILWTDKHGGTTAMFPDDLAFFNVNTPDDLTKAQAML</sequence>
<accession>A0A1I6L2B0</accession>
<dbReference type="HAMAP" id="MF_00316">
    <property type="entry name" value="MobA"/>
    <property type="match status" value="1"/>
</dbReference>
<name>A0A1I6L2B0_9RHOB</name>
<comment type="catalytic activity">
    <reaction evidence="8">
        <text>Mo-molybdopterin + GTP + H(+) = Mo-molybdopterin guanine dinucleotide + diphosphate</text>
        <dbReference type="Rhea" id="RHEA:34243"/>
        <dbReference type="ChEBI" id="CHEBI:15378"/>
        <dbReference type="ChEBI" id="CHEBI:33019"/>
        <dbReference type="ChEBI" id="CHEBI:37565"/>
        <dbReference type="ChEBI" id="CHEBI:71302"/>
        <dbReference type="ChEBI" id="CHEBI:71310"/>
        <dbReference type="EC" id="2.7.7.77"/>
    </reaction>
</comment>
<dbReference type="PANTHER" id="PTHR19136:SF81">
    <property type="entry name" value="MOLYBDENUM COFACTOR GUANYLYLTRANSFERASE"/>
    <property type="match status" value="1"/>
</dbReference>
<dbReference type="EC" id="2.7.7.77" evidence="8"/>
<protein>
    <recommendedName>
        <fullName evidence="8">Molybdenum cofactor guanylyltransferase</fullName>
        <shortName evidence="8">MoCo guanylyltransferase</shortName>
        <ecNumber evidence="8">2.7.7.77</ecNumber>
    </recommendedName>
    <alternativeName>
        <fullName evidence="8">GTP:molybdopterin guanylyltransferase</fullName>
    </alternativeName>
    <alternativeName>
        <fullName evidence="8">Mo-MPT guanylyltransferase</fullName>
    </alternativeName>
    <alternativeName>
        <fullName evidence="8">Molybdopterin guanylyltransferase</fullName>
    </alternativeName>
    <alternativeName>
        <fullName evidence="8">Molybdopterin-guanine dinucleotide synthase</fullName>
        <shortName evidence="8">MGD synthase</shortName>
    </alternativeName>
</protein>
<keyword evidence="6 8" id="KW-0342">GTP-binding</keyword>
<evidence type="ECO:0000256" key="8">
    <source>
        <dbReference type="HAMAP-Rule" id="MF_00316"/>
    </source>
</evidence>
<reference evidence="10 11" key="1">
    <citation type="submission" date="2016-10" db="EMBL/GenBank/DDBJ databases">
        <authorList>
            <person name="de Groot N.N."/>
        </authorList>
    </citation>
    <scope>NUCLEOTIDE SEQUENCE [LARGE SCALE GENOMIC DNA]</scope>
    <source>
        <strain evidence="10 11">DSM 29433</strain>
    </source>
</reference>
<gene>
    <name evidence="8" type="primary">mobA</name>
    <name evidence="10" type="ORF">SAMN05444714_0103</name>
</gene>
<comment type="function">
    <text evidence="8">Transfers a GMP moiety from GTP to Mo-molybdopterin (Mo-MPT) cofactor (Moco or molybdenum cofactor) to form Mo-molybdopterin guanine dinucleotide (Mo-MGD) cofactor.</text>
</comment>
<dbReference type="CDD" id="cd02503">
    <property type="entry name" value="MobA"/>
    <property type="match status" value="1"/>
</dbReference>
<comment type="subunit">
    <text evidence="8">Monomer.</text>
</comment>
<comment type="subcellular location">
    <subcellularLocation>
        <location evidence="8">Cytoplasm</location>
    </subcellularLocation>
</comment>
<dbReference type="NCBIfam" id="TIGR02665">
    <property type="entry name" value="molyb_mobA"/>
    <property type="match status" value="1"/>
</dbReference>
<evidence type="ECO:0000256" key="1">
    <source>
        <dbReference type="ARBA" id="ARBA00022490"/>
    </source>
</evidence>
<dbReference type="GO" id="GO:1902758">
    <property type="term" value="P:bis(molybdopterin guanine dinucleotide)molybdenum biosynthetic process"/>
    <property type="evidence" value="ECO:0007669"/>
    <property type="project" value="TreeGrafter"/>
</dbReference>
<dbReference type="InterPro" id="IPR029044">
    <property type="entry name" value="Nucleotide-diphossugar_trans"/>
</dbReference>
<dbReference type="Pfam" id="PF12804">
    <property type="entry name" value="NTP_transf_3"/>
    <property type="match status" value="1"/>
</dbReference>
<dbReference type="Gene3D" id="3.90.550.10">
    <property type="entry name" value="Spore Coat Polysaccharide Biosynthesis Protein SpsA, Chain A"/>
    <property type="match status" value="1"/>
</dbReference>
<dbReference type="InterPro" id="IPR025877">
    <property type="entry name" value="MobA-like_NTP_Trfase"/>
</dbReference>
<comment type="cofactor">
    <cofactor evidence="8">
        <name>Mg(2+)</name>
        <dbReference type="ChEBI" id="CHEBI:18420"/>
    </cofactor>
</comment>
<keyword evidence="10" id="KW-0548">Nucleotidyltransferase</keyword>
<evidence type="ECO:0000313" key="10">
    <source>
        <dbReference type="EMBL" id="SFR97595.1"/>
    </source>
</evidence>
<dbReference type="GO" id="GO:0005525">
    <property type="term" value="F:GTP binding"/>
    <property type="evidence" value="ECO:0007669"/>
    <property type="project" value="UniProtKB-UniRule"/>
</dbReference>
<dbReference type="AlphaFoldDB" id="A0A1I6L2B0"/>
<feature type="binding site" evidence="8">
    <location>
        <position position="58"/>
    </location>
    <ligand>
        <name>GTP</name>
        <dbReference type="ChEBI" id="CHEBI:37565"/>
    </ligand>
</feature>
<keyword evidence="5 8" id="KW-0460">Magnesium</keyword>
<dbReference type="PANTHER" id="PTHR19136">
    <property type="entry name" value="MOLYBDENUM COFACTOR GUANYLYLTRANSFERASE"/>
    <property type="match status" value="1"/>
</dbReference>
<evidence type="ECO:0000256" key="6">
    <source>
        <dbReference type="ARBA" id="ARBA00023134"/>
    </source>
</evidence>
<dbReference type="EMBL" id="FOZM01000001">
    <property type="protein sequence ID" value="SFR97595.1"/>
    <property type="molecule type" value="Genomic_DNA"/>
</dbReference>
<feature type="binding site" evidence="8">
    <location>
        <position position="86"/>
    </location>
    <ligand>
        <name>GTP</name>
        <dbReference type="ChEBI" id="CHEBI:37565"/>
    </ligand>
</feature>
<comment type="domain">
    <text evidence="8">The N-terminal domain determines nucleotide recognition and specific binding, while the C-terminal domain determines the specific binding to the target protein.</text>
</comment>
<feature type="binding site" evidence="8">
    <location>
        <position position="137"/>
    </location>
    <ligand>
        <name>Mg(2+)</name>
        <dbReference type="ChEBI" id="CHEBI:18420"/>
    </ligand>
</feature>
<feature type="domain" description="MobA-like NTP transferase" evidence="9">
    <location>
        <begin position="42"/>
        <end position="197"/>
    </location>
</feature>
<dbReference type="InterPro" id="IPR013482">
    <property type="entry name" value="Molybde_CF_guanTrfase"/>
</dbReference>
<keyword evidence="11" id="KW-1185">Reference proteome</keyword>
<evidence type="ECO:0000256" key="3">
    <source>
        <dbReference type="ARBA" id="ARBA00022723"/>
    </source>
</evidence>
<evidence type="ECO:0000313" key="11">
    <source>
        <dbReference type="Proteomes" id="UP000198926"/>
    </source>
</evidence>
<feature type="binding site" evidence="8">
    <location>
        <position position="104"/>
    </location>
    <ligand>
        <name>GTP</name>
        <dbReference type="ChEBI" id="CHEBI:37565"/>
    </ligand>
</feature>
<organism evidence="10 11">
    <name type="scientific">Yoonia litorea</name>
    <dbReference type="NCBI Taxonomy" id="1123755"/>
    <lineage>
        <taxon>Bacteria</taxon>
        <taxon>Pseudomonadati</taxon>
        <taxon>Pseudomonadota</taxon>
        <taxon>Alphaproteobacteria</taxon>
        <taxon>Rhodobacterales</taxon>
        <taxon>Paracoccaceae</taxon>
        <taxon>Yoonia</taxon>
    </lineage>
</organism>
<dbReference type="Proteomes" id="UP000198926">
    <property type="component" value="Unassembled WGS sequence"/>
</dbReference>
<feature type="binding site" evidence="8">
    <location>
        <position position="137"/>
    </location>
    <ligand>
        <name>GTP</name>
        <dbReference type="ChEBI" id="CHEBI:37565"/>
    </ligand>
</feature>
<proteinExistence type="inferred from homology"/>
<dbReference type="SUPFAM" id="SSF53448">
    <property type="entry name" value="Nucleotide-diphospho-sugar transferases"/>
    <property type="match status" value="1"/>
</dbReference>
<comment type="similarity">
    <text evidence="8">Belongs to the MobA family.</text>
</comment>
<dbReference type="STRING" id="1123755.SAMN05444714_0103"/>
<keyword evidence="7 8" id="KW-0501">Molybdenum cofactor biosynthesis</keyword>